<reference evidence="2 3" key="1">
    <citation type="submission" date="2019-09" db="EMBL/GenBank/DDBJ databases">
        <authorList>
            <person name="Chandra G."/>
            <person name="Truman W A."/>
        </authorList>
    </citation>
    <scope>NUCLEOTIDE SEQUENCE [LARGE SCALE GENOMIC DNA]</scope>
    <source>
        <strain evidence="2">PS925</strain>
    </source>
</reference>
<organism evidence="2 3">
    <name type="scientific">Pseudomonas fluorescens</name>
    <dbReference type="NCBI Taxonomy" id="294"/>
    <lineage>
        <taxon>Bacteria</taxon>
        <taxon>Pseudomonadati</taxon>
        <taxon>Pseudomonadota</taxon>
        <taxon>Gammaproteobacteria</taxon>
        <taxon>Pseudomonadales</taxon>
        <taxon>Pseudomonadaceae</taxon>
        <taxon>Pseudomonas</taxon>
    </lineage>
</organism>
<dbReference type="Proteomes" id="UP000412311">
    <property type="component" value="Unassembled WGS sequence"/>
</dbReference>
<dbReference type="EMBL" id="CABVJG010000011">
    <property type="protein sequence ID" value="VVQ14505.1"/>
    <property type="molecule type" value="Genomic_DNA"/>
</dbReference>
<evidence type="ECO:0000313" key="3">
    <source>
        <dbReference type="Proteomes" id="UP000412311"/>
    </source>
</evidence>
<accession>A0A5E7UVD8</accession>
<evidence type="ECO:0000313" key="2">
    <source>
        <dbReference type="EMBL" id="VVQ14505.1"/>
    </source>
</evidence>
<name>A0A5E7UVD8_PSEFL</name>
<feature type="compositionally biased region" description="Basic and acidic residues" evidence="1">
    <location>
        <begin position="11"/>
        <end position="20"/>
    </location>
</feature>
<proteinExistence type="predicted"/>
<feature type="region of interest" description="Disordered" evidence="1">
    <location>
        <begin position="1"/>
        <end position="21"/>
    </location>
</feature>
<sequence length="59" mass="6978">MGRDLMLPPRKSPDQRRDLAHSAPIGPQFWKRFYDRQKKARWGDGLETCFLTDGFTLLR</sequence>
<protein>
    <submittedName>
        <fullName evidence="2">Uncharacterized protein</fullName>
    </submittedName>
</protein>
<gene>
    <name evidence="2" type="ORF">PS925_03917</name>
</gene>
<evidence type="ECO:0000256" key="1">
    <source>
        <dbReference type="SAM" id="MobiDB-lite"/>
    </source>
</evidence>
<dbReference type="AlphaFoldDB" id="A0A5E7UVD8"/>